<dbReference type="GO" id="GO:0003677">
    <property type="term" value="F:DNA binding"/>
    <property type="evidence" value="ECO:0007669"/>
    <property type="project" value="InterPro"/>
</dbReference>
<proteinExistence type="predicted"/>
<comment type="caution">
    <text evidence="2">The sequence shown here is derived from an EMBL/GenBank/DDBJ whole genome shotgun (WGS) entry which is preliminary data.</text>
</comment>
<name>A0A955LW10_UNCKA</name>
<evidence type="ECO:0000259" key="1">
    <source>
        <dbReference type="Pfam" id="PF13411"/>
    </source>
</evidence>
<reference evidence="2" key="2">
    <citation type="journal article" date="2021" name="Microbiome">
        <title>Successional dynamics and alternative stable states in a saline activated sludge microbial community over 9 years.</title>
        <authorList>
            <person name="Wang Y."/>
            <person name="Ye J."/>
            <person name="Ju F."/>
            <person name="Liu L."/>
            <person name="Boyd J.A."/>
            <person name="Deng Y."/>
            <person name="Parks D.H."/>
            <person name="Jiang X."/>
            <person name="Yin X."/>
            <person name="Woodcroft B.J."/>
            <person name="Tyson G.W."/>
            <person name="Hugenholtz P."/>
            <person name="Polz M.F."/>
            <person name="Zhang T."/>
        </authorList>
    </citation>
    <scope>NUCLEOTIDE SEQUENCE</scope>
    <source>
        <strain evidence="2">HKST-UBA02</strain>
    </source>
</reference>
<gene>
    <name evidence="2" type="ORF">KC573_02300</name>
</gene>
<dbReference type="InterPro" id="IPR000551">
    <property type="entry name" value="MerR-type_HTH_dom"/>
</dbReference>
<dbReference type="AlphaFoldDB" id="A0A955LW10"/>
<organism evidence="2 3">
    <name type="scientific">candidate division WWE3 bacterium</name>
    <dbReference type="NCBI Taxonomy" id="2053526"/>
    <lineage>
        <taxon>Bacteria</taxon>
        <taxon>Katanobacteria</taxon>
    </lineage>
</organism>
<evidence type="ECO:0000313" key="2">
    <source>
        <dbReference type="EMBL" id="MCA9397635.1"/>
    </source>
</evidence>
<accession>A0A955LW10</accession>
<dbReference type="SUPFAM" id="SSF46955">
    <property type="entry name" value="Putative DNA-binding domain"/>
    <property type="match status" value="1"/>
</dbReference>
<sequence length="275" mass="32205">MKFNKENYIDLIPYGDWLFVLMASYRNDEKYQKFHKQITEKTHSISATDESYRVINHWDEKGLLLNSSNRDSGWRKFSFIDILWISIIRELRSIGLGISQIEKTRSKIFKVFSLNKSIDTTYLEVFTLLAYNQAGDFSLIVFPDGNSALTNEQELQSAEVLYTRYKTYIKISINTLLSEIFQKPELNRKNTHLLSLDKKHIDLLVEPYENENLKSANLTYREGKLQKIDFVYDEQNPKDLAVKISSLLKDKQRKEIVIKQDEGGKVTLLRNTSKK</sequence>
<evidence type="ECO:0000313" key="3">
    <source>
        <dbReference type="Proteomes" id="UP000699691"/>
    </source>
</evidence>
<dbReference type="Pfam" id="PF13411">
    <property type="entry name" value="MerR_1"/>
    <property type="match status" value="1"/>
</dbReference>
<dbReference type="InterPro" id="IPR009061">
    <property type="entry name" value="DNA-bd_dom_put_sf"/>
</dbReference>
<feature type="domain" description="HTH merR-type" evidence="1">
    <location>
        <begin position="48"/>
        <end position="103"/>
    </location>
</feature>
<dbReference type="Proteomes" id="UP000699691">
    <property type="component" value="Unassembled WGS sequence"/>
</dbReference>
<dbReference type="GO" id="GO:0006355">
    <property type="term" value="P:regulation of DNA-templated transcription"/>
    <property type="evidence" value="ECO:0007669"/>
    <property type="project" value="InterPro"/>
</dbReference>
<reference evidence="2" key="1">
    <citation type="submission" date="2020-04" db="EMBL/GenBank/DDBJ databases">
        <authorList>
            <person name="Zhang T."/>
        </authorList>
    </citation>
    <scope>NUCLEOTIDE SEQUENCE</scope>
    <source>
        <strain evidence="2">HKST-UBA02</strain>
    </source>
</reference>
<protein>
    <submittedName>
        <fullName evidence="2">MerR family transcriptional regulator</fullName>
    </submittedName>
</protein>
<dbReference type="Gene3D" id="1.10.1660.10">
    <property type="match status" value="1"/>
</dbReference>
<dbReference type="CDD" id="cd00592">
    <property type="entry name" value="HTH_MerR-like"/>
    <property type="match status" value="1"/>
</dbReference>
<dbReference type="EMBL" id="JAGQKY010000086">
    <property type="protein sequence ID" value="MCA9397635.1"/>
    <property type="molecule type" value="Genomic_DNA"/>
</dbReference>